<dbReference type="Pfam" id="PF00248">
    <property type="entry name" value="Aldo_ket_red"/>
    <property type="match status" value="1"/>
</dbReference>
<dbReference type="Proteomes" id="UP001314681">
    <property type="component" value="Unassembled WGS sequence"/>
</dbReference>
<dbReference type="InterPro" id="IPR023210">
    <property type="entry name" value="NADP_OxRdtase_dom"/>
</dbReference>
<proteinExistence type="predicted"/>
<evidence type="ECO:0000259" key="2">
    <source>
        <dbReference type="Pfam" id="PF00248"/>
    </source>
</evidence>
<dbReference type="PANTHER" id="PTHR43364">
    <property type="entry name" value="NADH-SPECIFIC METHYLGLYOXAL REDUCTASE-RELATED"/>
    <property type="match status" value="1"/>
</dbReference>
<evidence type="ECO:0000256" key="1">
    <source>
        <dbReference type="ARBA" id="ARBA00023002"/>
    </source>
</evidence>
<organism evidence="3 4">
    <name type="scientific">Diplocloster modestus</name>
    <dbReference type="NCBI Taxonomy" id="2850322"/>
    <lineage>
        <taxon>Bacteria</taxon>
        <taxon>Bacillati</taxon>
        <taxon>Bacillota</taxon>
        <taxon>Clostridia</taxon>
        <taxon>Lachnospirales</taxon>
        <taxon>Lachnospiraceae</taxon>
        <taxon>Diplocloster</taxon>
    </lineage>
</organism>
<gene>
    <name evidence="3" type="ORF">KTH90_17740</name>
</gene>
<evidence type="ECO:0000313" key="3">
    <source>
        <dbReference type="EMBL" id="MBU9727856.1"/>
    </source>
</evidence>
<protein>
    <submittedName>
        <fullName evidence="3">Aldo/keto reductase</fullName>
    </submittedName>
</protein>
<evidence type="ECO:0000313" key="4">
    <source>
        <dbReference type="Proteomes" id="UP001314681"/>
    </source>
</evidence>
<keyword evidence="1" id="KW-0560">Oxidoreductase</keyword>
<comment type="caution">
    <text evidence="3">The sequence shown here is derived from an EMBL/GenBank/DDBJ whole genome shotgun (WGS) entry which is preliminary data.</text>
</comment>
<dbReference type="PANTHER" id="PTHR43364:SF4">
    <property type="entry name" value="NAD(P)-LINKED OXIDOREDUCTASE SUPERFAMILY PROTEIN"/>
    <property type="match status" value="1"/>
</dbReference>
<dbReference type="InterPro" id="IPR036812">
    <property type="entry name" value="NAD(P)_OxRdtase_dom_sf"/>
</dbReference>
<dbReference type="EMBL" id="JAHQCX010000014">
    <property type="protein sequence ID" value="MBU9727856.1"/>
    <property type="molecule type" value="Genomic_DNA"/>
</dbReference>
<dbReference type="Gene3D" id="3.20.20.100">
    <property type="entry name" value="NADP-dependent oxidoreductase domain"/>
    <property type="match status" value="1"/>
</dbReference>
<dbReference type="CDD" id="cd19082">
    <property type="entry name" value="AKR_AKR10A1_2"/>
    <property type="match status" value="1"/>
</dbReference>
<dbReference type="InterPro" id="IPR050523">
    <property type="entry name" value="AKR_Detox_Biosynth"/>
</dbReference>
<sequence>MRYVQIPHTELRPAVLSMGSICSVEGPVTDAYRILDMYRDAGGNLLDSANVYGKFFPAGTNICDIHIGNWLKSRGCRNRFIVETKGGHPDVKDFTRSRLDIESVRSDIEESLAALQTDSIDLFYLHRDDRSLPVGEIIEYLNDFRKVGLIRHFGCSNWEPDRICQAQAYAAAHGLEGFAANQLLWSMADADMRHYPWGGCTNMTAEAFDYHRTADMAVFAYESQARGFFQKYRDGGGKAVPENLLALYGSPRNIARYKRAVRLAEDKDLPLSAVILAYLTSAPFPSGALIGPRTPEQFEDSMTAADIELTPEEFIYLKGDSDYLQ</sequence>
<keyword evidence="4" id="KW-1185">Reference proteome</keyword>
<dbReference type="SUPFAM" id="SSF51430">
    <property type="entry name" value="NAD(P)-linked oxidoreductase"/>
    <property type="match status" value="1"/>
</dbReference>
<name>A0ABS6KBH9_9FIRM</name>
<reference evidence="3 4" key="1">
    <citation type="submission" date="2021-06" db="EMBL/GenBank/DDBJ databases">
        <title>Description of novel taxa of the family Lachnospiraceae.</title>
        <authorList>
            <person name="Chaplin A.V."/>
            <person name="Sokolova S.R."/>
            <person name="Pikina A.P."/>
            <person name="Korzhanova M."/>
            <person name="Belova V."/>
            <person name="Korostin D."/>
            <person name="Efimov B.A."/>
        </authorList>
    </citation>
    <scope>NUCLEOTIDE SEQUENCE [LARGE SCALE GENOMIC DNA]</scope>
    <source>
        <strain evidence="3 4">ASD4241</strain>
    </source>
</reference>
<feature type="domain" description="NADP-dependent oxidoreductase" evidence="2">
    <location>
        <begin position="29"/>
        <end position="317"/>
    </location>
</feature>
<dbReference type="RefSeq" id="WP_238727176.1">
    <property type="nucleotide sequence ID" value="NZ_JAHQCX010000014.1"/>
</dbReference>
<accession>A0ABS6KBH9</accession>